<dbReference type="SUPFAM" id="SSF52343">
    <property type="entry name" value="Ferredoxin reductase-like, C-terminal NADP-linked domain"/>
    <property type="match status" value="1"/>
</dbReference>
<evidence type="ECO:0000256" key="3">
    <source>
        <dbReference type="ARBA" id="ARBA00022692"/>
    </source>
</evidence>
<dbReference type="InterPro" id="IPR013130">
    <property type="entry name" value="Fe3_Rdtase_TM_dom"/>
</dbReference>
<dbReference type="CDD" id="cd06186">
    <property type="entry name" value="NOX_Duox_like_FAD_NADP"/>
    <property type="match status" value="1"/>
</dbReference>
<dbReference type="SFLD" id="SFLDG01168">
    <property type="entry name" value="Ferric_reductase_subgroup_(FRE"/>
    <property type="match status" value="1"/>
</dbReference>
<accession>A0AA39GR27</accession>
<dbReference type="GO" id="GO:0006826">
    <property type="term" value="P:iron ion transport"/>
    <property type="evidence" value="ECO:0007669"/>
    <property type="project" value="TreeGrafter"/>
</dbReference>
<protein>
    <recommendedName>
        <fullName evidence="10">FAD-binding FR-type domain-containing protein</fullName>
    </recommendedName>
</protein>
<dbReference type="Proteomes" id="UP001175261">
    <property type="component" value="Unassembled WGS sequence"/>
</dbReference>
<reference evidence="11" key="1">
    <citation type="submission" date="2022-10" db="EMBL/GenBank/DDBJ databases">
        <title>Determination and structural analysis of whole genome sequence of Sarocladium strictum F4-1.</title>
        <authorList>
            <person name="Hu L."/>
            <person name="Jiang Y."/>
        </authorList>
    </citation>
    <scope>NUCLEOTIDE SEQUENCE</scope>
    <source>
        <strain evidence="11">F4-1</strain>
    </source>
</reference>
<dbReference type="InterPro" id="IPR051410">
    <property type="entry name" value="Ferric/Cupric_Reductase"/>
</dbReference>
<feature type="transmembrane region" description="Helical" evidence="8">
    <location>
        <begin position="215"/>
        <end position="233"/>
    </location>
</feature>
<evidence type="ECO:0000256" key="2">
    <source>
        <dbReference type="ARBA" id="ARBA00022448"/>
    </source>
</evidence>
<comment type="caution">
    <text evidence="11">The sequence shown here is derived from an EMBL/GenBank/DDBJ whole genome shotgun (WGS) entry which is preliminary data.</text>
</comment>
<keyword evidence="4 8" id="KW-1133">Transmembrane helix</keyword>
<dbReference type="PANTHER" id="PTHR32361">
    <property type="entry name" value="FERRIC/CUPRIC REDUCTASE TRANSMEMBRANE COMPONENT"/>
    <property type="match status" value="1"/>
</dbReference>
<evidence type="ECO:0000256" key="7">
    <source>
        <dbReference type="ARBA" id="ARBA00023180"/>
    </source>
</evidence>
<evidence type="ECO:0000313" key="11">
    <source>
        <dbReference type="EMBL" id="KAK0391980.1"/>
    </source>
</evidence>
<dbReference type="InterPro" id="IPR013112">
    <property type="entry name" value="FAD-bd_8"/>
</dbReference>
<dbReference type="Pfam" id="PF08022">
    <property type="entry name" value="FAD_binding_8"/>
    <property type="match status" value="1"/>
</dbReference>
<keyword evidence="2" id="KW-0813">Transport</keyword>
<organism evidence="11 12">
    <name type="scientific">Sarocladium strictum</name>
    <name type="common">Black bundle disease fungus</name>
    <name type="synonym">Acremonium strictum</name>
    <dbReference type="NCBI Taxonomy" id="5046"/>
    <lineage>
        <taxon>Eukaryota</taxon>
        <taxon>Fungi</taxon>
        <taxon>Dikarya</taxon>
        <taxon>Ascomycota</taxon>
        <taxon>Pezizomycotina</taxon>
        <taxon>Sordariomycetes</taxon>
        <taxon>Hypocreomycetidae</taxon>
        <taxon>Hypocreales</taxon>
        <taxon>Sarocladiaceae</taxon>
        <taxon>Sarocladium</taxon>
    </lineage>
</organism>
<keyword evidence="6 8" id="KW-0472">Membrane</keyword>
<evidence type="ECO:0000256" key="1">
    <source>
        <dbReference type="ARBA" id="ARBA00004141"/>
    </source>
</evidence>
<dbReference type="GO" id="GO:0006879">
    <property type="term" value="P:intracellular iron ion homeostasis"/>
    <property type="evidence" value="ECO:0007669"/>
    <property type="project" value="TreeGrafter"/>
</dbReference>
<feature type="transmembrane region" description="Helical" evidence="8">
    <location>
        <begin position="332"/>
        <end position="351"/>
    </location>
</feature>
<comment type="subcellular location">
    <subcellularLocation>
        <location evidence="1">Membrane</location>
        <topology evidence="1">Multi-pass membrane protein</topology>
    </subcellularLocation>
</comment>
<feature type="transmembrane region" description="Helical" evidence="8">
    <location>
        <begin position="281"/>
        <end position="299"/>
    </location>
</feature>
<dbReference type="InterPro" id="IPR039261">
    <property type="entry name" value="FNR_nucleotide-bd"/>
</dbReference>
<dbReference type="PANTHER" id="PTHR32361:SF9">
    <property type="entry name" value="FERRIC REDUCTASE TRANSMEMBRANE COMPONENT 3-RELATED"/>
    <property type="match status" value="1"/>
</dbReference>
<gene>
    <name evidence="11" type="ORF">NLU13_1478</name>
</gene>
<evidence type="ECO:0000259" key="10">
    <source>
        <dbReference type="PROSITE" id="PS51384"/>
    </source>
</evidence>
<keyword evidence="3 8" id="KW-0812">Transmembrane</keyword>
<dbReference type="PROSITE" id="PS51384">
    <property type="entry name" value="FAD_FR"/>
    <property type="match status" value="1"/>
</dbReference>
<evidence type="ECO:0000256" key="9">
    <source>
        <dbReference type="SAM" id="SignalP"/>
    </source>
</evidence>
<dbReference type="GO" id="GO:0015677">
    <property type="term" value="P:copper ion import"/>
    <property type="evidence" value="ECO:0007669"/>
    <property type="project" value="TreeGrafter"/>
</dbReference>
<proteinExistence type="predicted"/>
<evidence type="ECO:0000256" key="6">
    <source>
        <dbReference type="ARBA" id="ARBA00023136"/>
    </source>
</evidence>
<keyword evidence="5" id="KW-0406">Ion transport</keyword>
<evidence type="ECO:0000256" key="5">
    <source>
        <dbReference type="ARBA" id="ARBA00023065"/>
    </source>
</evidence>
<feature type="transmembrane region" description="Helical" evidence="8">
    <location>
        <begin position="418"/>
        <end position="436"/>
    </location>
</feature>
<name>A0AA39GR27_SARSR</name>
<keyword evidence="7" id="KW-0325">Glycoprotein</keyword>
<keyword evidence="12" id="KW-1185">Reference proteome</keyword>
<dbReference type="InterPro" id="IPR017927">
    <property type="entry name" value="FAD-bd_FR_type"/>
</dbReference>
<feature type="transmembrane region" description="Helical" evidence="8">
    <location>
        <begin position="386"/>
        <end position="406"/>
    </location>
</feature>
<evidence type="ECO:0000313" key="12">
    <source>
        <dbReference type="Proteomes" id="UP001175261"/>
    </source>
</evidence>
<dbReference type="Pfam" id="PF01794">
    <property type="entry name" value="Ferric_reduct"/>
    <property type="match status" value="1"/>
</dbReference>
<feature type="signal peptide" evidence="9">
    <location>
        <begin position="1"/>
        <end position="26"/>
    </location>
</feature>
<dbReference type="Gene3D" id="3.40.50.80">
    <property type="entry name" value="Nucleotide-binding domain of ferredoxin-NADP reductase (FNR) module"/>
    <property type="match status" value="2"/>
</dbReference>
<evidence type="ECO:0000256" key="8">
    <source>
        <dbReference type="SAM" id="Phobius"/>
    </source>
</evidence>
<feature type="transmembrane region" description="Helical" evidence="8">
    <location>
        <begin position="357"/>
        <end position="379"/>
    </location>
</feature>
<dbReference type="GO" id="GO:0000293">
    <property type="term" value="F:ferric-chelate reductase activity"/>
    <property type="evidence" value="ECO:0007669"/>
    <property type="project" value="TreeGrafter"/>
</dbReference>
<evidence type="ECO:0000256" key="4">
    <source>
        <dbReference type="ARBA" id="ARBA00022989"/>
    </source>
</evidence>
<dbReference type="GO" id="GO:0005886">
    <property type="term" value="C:plasma membrane"/>
    <property type="evidence" value="ECO:0007669"/>
    <property type="project" value="TreeGrafter"/>
</dbReference>
<dbReference type="SFLD" id="SFLDS00052">
    <property type="entry name" value="Ferric_Reductase_Domain"/>
    <property type="match status" value="1"/>
</dbReference>
<sequence>MKAFLSLFTGPLRLALFLLLSGTAHAYKTGLIGYGQLWYDPVCGYACRGVIGSAPLDCPDHDMADMSMHMHGGSPMAPCISTNYPFLSTLAYCLNEYCSADGVSASKIEAYWADQATGDKSIPPKWTYGAVLANITTAPNRTFEAGDTLNYTGLISEKDYKYQSDFDVFFDWEETVQSTYVIVIISIGVASPVALSLLGYLPFMSTAIDKIKPYLIYPFSIATYNVRPLPFLIGNAPTLGQSLWIAMFIILNIILGAISYKNFYAAHPWGFTKSAEILAYVGYRTGHISFALLPLTVLFSSRNNVLLWLTNWPFSTFLVLHRWVARLCAAHAIVHSITLLAAYVSLGTYYADVHKPYWIWGIVATLCLVVMLFQSVIWFRRTAYEVFLFLHIVLAVFVVVGCWYHIYYWKPYSGIYELWIYMVCAVWFFDRLVRVLRVVKNGIKGATVVELSSDIVRLDIHGVRWSPEPGHHTYVYFPTLQPLRPWENHPFSITHTAMLRSQKHSIASGHASSHSRDVDVEMTKGAAPVSPESATIHGTDTISLYVKKHHGATKRLTERLSLPVLLEGPYRGNVSSEVLKCDRVLLIGGGIGITGLLTWAYSHVNVKLAWSLKESSRPLLQDLENALAAIDDKVIVAGQRLDVEALLASEVEAGWGKVGVVVCGPPGLCDATRDAVVKLGRQGKTVFELEVDAFGW</sequence>
<feature type="domain" description="FAD-binding FR-type" evidence="10">
    <location>
        <begin position="425"/>
        <end position="576"/>
    </location>
</feature>
<feature type="transmembrane region" description="Helical" evidence="8">
    <location>
        <begin position="180"/>
        <end position="203"/>
    </location>
</feature>
<feature type="transmembrane region" description="Helical" evidence="8">
    <location>
        <begin position="239"/>
        <end position="260"/>
    </location>
</feature>
<feature type="chain" id="PRO_5041359195" description="FAD-binding FR-type domain-containing protein" evidence="9">
    <location>
        <begin position="27"/>
        <end position="696"/>
    </location>
</feature>
<feature type="transmembrane region" description="Helical" evidence="8">
    <location>
        <begin position="305"/>
        <end position="325"/>
    </location>
</feature>
<dbReference type="EMBL" id="JAPDFR010000001">
    <property type="protein sequence ID" value="KAK0391980.1"/>
    <property type="molecule type" value="Genomic_DNA"/>
</dbReference>
<dbReference type="AlphaFoldDB" id="A0AA39GR27"/>
<keyword evidence="9" id="KW-0732">Signal</keyword>